<dbReference type="Proteomes" id="UP000835052">
    <property type="component" value="Unassembled WGS sequence"/>
</dbReference>
<feature type="compositionally biased region" description="Basic and acidic residues" evidence="2">
    <location>
        <begin position="142"/>
        <end position="154"/>
    </location>
</feature>
<evidence type="ECO:0000313" key="4">
    <source>
        <dbReference type="Proteomes" id="UP000835052"/>
    </source>
</evidence>
<evidence type="ECO:0000313" key="3">
    <source>
        <dbReference type="EMBL" id="CAD6199425.1"/>
    </source>
</evidence>
<dbReference type="Gene3D" id="2.60.120.650">
    <property type="entry name" value="Cupin"/>
    <property type="match status" value="1"/>
</dbReference>
<organism evidence="3 4">
    <name type="scientific">Caenorhabditis auriculariae</name>
    <dbReference type="NCBI Taxonomy" id="2777116"/>
    <lineage>
        <taxon>Eukaryota</taxon>
        <taxon>Metazoa</taxon>
        <taxon>Ecdysozoa</taxon>
        <taxon>Nematoda</taxon>
        <taxon>Chromadorea</taxon>
        <taxon>Rhabditida</taxon>
        <taxon>Rhabditina</taxon>
        <taxon>Rhabditomorpha</taxon>
        <taxon>Rhabditoidea</taxon>
        <taxon>Rhabditidae</taxon>
        <taxon>Peloderinae</taxon>
        <taxon>Caenorhabditis</taxon>
    </lineage>
</organism>
<dbReference type="InterPro" id="IPR050690">
    <property type="entry name" value="JHDM1_Histone_Demethylase"/>
</dbReference>
<evidence type="ECO:0000256" key="2">
    <source>
        <dbReference type="SAM" id="MobiDB-lite"/>
    </source>
</evidence>
<feature type="region of interest" description="Disordered" evidence="2">
    <location>
        <begin position="248"/>
        <end position="268"/>
    </location>
</feature>
<dbReference type="OrthoDB" id="5876800at2759"/>
<feature type="region of interest" description="Disordered" evidence="2">
    <location>
        <begin position="134"/>
        <end position="154"/>
    </location>
</feature>
<dbReference type="AlphaFoldDB" id="A0A8S1HUD6"/>
<feature type="compositionally biased region" description="Basic and acidic residues" evidence="2">
    <location>
        <begin position="249"/>
        <end position="268"/>
    </location>
</feature>
<reference evidence="3" key="1">
    <citation type="submission" date="2020-10" db="EMBL/GenBank/DDBJ databases">
        <authorList>
            <person name="Kikuchi T."/>
        </authorList>
    </citation>
    <scope>NUCLEOTIDE SEQUENCE</scope>
    <source>
        <strain evidence="3">NKZ352</strain>
    </source>
</reference>
<proteinExistence type="predicted"/>
<dbReference type="EMBL" id="CAJGYM010000175">
    <property type="protein sequence ID" value="CAD6199425.1"/>
    <property type="molecule type" value="Genomic_DNA"/>
</dbReference>
<dbReference type="SUPFAM" id="SSF51197">
    <property type="entry name" value="Clavaminate synthase-like"/>
    <property type="match status" value="1"/>
</dbReference>
<dbReference type="PANTHER" id="PTHR23123">
    <property type="entry name" value="PHD/F-BOX CONTAINING PROTEIN"/>
    <property type="match status" value="1"/>
</dbReference>
<comment type="caution">
    <text evidence="3">The sequence shown here is derived from an EMBL/GenBank/DDBJ whole genome shotgun (WGS) entry which is preliminary data.</text>
</comment>
<protein>
    <submittedName>
        <fullName evidence="3">Uncharacterized protein</fullName>
    </submittedName>
</protein>
<keyword evidence="1" id="KW-0479">Metal-binding</keyword>
<gene>
    <name evidence="3" type="ORF">CAUJ_LOCUS15328</name>
</gene>
<evidence type="ECO:0000256" key="1">
    <source>
        <dbReference type="ARBA" id="ARBA00022723"/>
    </source>
</evidence>
<name>A0A8S1HUD6_9PELO</name>
<accession>A0A8S1HUD6</accession>
<keyword evidence="4" id="KW-1185">Reference proteome</keyword>
<dbReference type="GO" id="GO:0046872">
    <property type="term" value="F:metal ion binding"/>
    <property type="evidence" value="ECO:0007669"/>
    <property type="project" value="UniProtKB-KW"/>
</dbReference>
<sequence>MSLAYEPCTTVGSVVQWLASLHCGVYDRGYIHAVYTPVDSIVLSGNFVHTLSCQMQLEVQKSEQRLKLQSGFRMPYTHQLMFYVVADLVKKWTRREYLRPLKIEDNFFFRRTYVGERWLKAKGHRLEITLANFGDTDEKEPENEKENVPKKREAQFASSSPLVFYRSEAYDLVADKPLKAHKMEVGEEPPFEFVSKEIRRITKMELEEYDALYEYLQGRPQVEVAKGISQPASLLKCFGKALNHRRKQFAKERRKNESEKEVEETTERKRKLEAEVLKEKDEKMVKNRRVWNPCQSPEEENETDDPEVENMQLENAEVDKKKFFSSFSLFNAPDGDEKNHRNFLGFPVLNRSNRNWDDFLSYRNPVSEPSGPLISLPKEESEDGIEAEIDENEPDFHSSSYYIEEDFSTNLEPMLEIDFPEGEENEQDFQTFEFEPSLEMESFVPEEPEELILMPFVPWSPGDIEITISTSGDACYPCDDVGGPTDVAEQ</sequence>